<dbReference type="EMBL" id="KQ435078">
    <property type="protein sequence ID" value="KZC14468.1"/>
    <property type="molecule type" value="Genomic_DNA"/>
</dbReference>
<dbReference type="Proteomes" id="UP000076502">
    <property type="component" value="Unassembled WGS sequence"/>
</dbReference>
<accession>A0A154PT74</accession>
<evidence type="ECO:0000313" key="1">
    <source>
        <dbReference type="EMBL" id="KZC14468.1"/>
    </source>
</evidence>
<gene>
    <name evidence="1" type="ORF">WN55_06928</name>
</gene>
<sequence>MYWKRKGESVERLEGREGPIREIESDVLRGIVKVKVHPALPMSRARLPAPTGYLLLDTY</sequence>
<dbReference type="AlphaFoldDB" id="A0A154PT74"/>
<name>A0A154PT74_DUFNO</name>
<proteinExistence type="predicted"/>
<evidence type="ECO:0000313" key="2">
    <source>
        <dbReference type="Proteomes" id="UP000076502"/>
    </source>
</evidence>
<protein>
    <submittedName>
        <fullName evidence="1">Uncharacterized protein</fullName>
    </submittedName>
</protein>
<organism evidence="1 2">
    <name type="scientific">Dufourea novaeangliae</name>
    <name type="common">Sweat bee</name>
    <dbReference type="NCBI Taxonomy" id="178035"/>
    <lineage>
        <taxon>Eukaryota</taxon>
        <taxon>Metazoa</taxon>
        <taxon>Ecdysozoa</taxon>
        <taxon>Arthropoda</taxon>
        <taxon>Hexapoda</taxon>
        <taxon>Insecta</taxon>
        <taxon>Pterygota</taxon>
        <taxon>Neoptera</taxon>
        <taxon>Endopterygota</taxon>
        <taxon>Hymenoptera</taxon>
        <taxon>Apocrita</taxon>
        <taxon>Aculeata</taxon>
        <taxon>Apoidea</taxon>
        <taxon>Anthophila</taxon>
        <taxon>Halictidae</taxon>
        <taxon>Rophitinae</taxon>
        <taxon>Dufourea</taxon>
    </lineage>
</organism>
<keyword evidence="2" id="KW-1185">Reference proteome</keyword>
<reference evidence="1 2" key="1">
    <citation type="submission" date="2015-07" db="EMBL/GenBank/DDBJ databases">
        <title>The genome of Dufourea novaeangliae.</title>
        <authorList>
            <person name="Pan H."/>
            <person name="Kapheim K."/>
        </authorList>
    </citation>
    <scope>NUCLEOTIDE SEQUENCE [LARGE SCALE GENOMIC DNA]</scope>
    <source>
        <strain evidence="1">0120121106</strain>
        <tissue evidence="1">Whole body</tissue>
    </source>
</reference>